<dbReference type="SUPFAM" id="SSF56300">
    <property type="entry name" value="Metallo-dependent phosphatases"/>
    <property type="match status" value="1"/>
</dbReference>
<dbReference type="InterPro" id="IPR018946">
    <property type="entry name" value="PhoD-like_MPP"/>
</dbReference>
<dbReference type="InterPro" id="IPR038607">
    <property type="entry name" value="PhoD-like_sf"/>
</dbReference>
<keyword evidence="1" id="KW-0732">Signal</keyword>
<feature type="chain" id="PRO_5038348617" evidence="1">
    <location>
        <begin position="33"/>
        <end position="564"/>
    </location>
</feature>
<feature type="signal peptide" evidence="1">
    <location>
        <begin position="1"/>
        <end position="32"/>
    </location>
</feature>
<protein>
    <submittedName>
        <fullName evidence="4">Alkaline phosphatase D family protein</fullName>
    </submittedName>
</protein>
<comment type="caution">
    <text evidence="4">The sequence shown here is derived from an EMBL/GenBank/DDBJ whole genome shotgun (WGS) entry which is preliminary data.</text>
</comment>
<feature type="domain" description="PhoD-like phosphatase metallophosphatase" evidence="2">
    <location>
        <begin position="156"/>
        <end position="506"/>
    </location>
</feature>
<dbReference type="PANTHER" id="PTHR43606">
    <property type="entry name" value="PHOSPHATASE, PUTATIVE (AFU_ORTHOLOGUE AFUA_6G08710)-RELATED"/>
    <property type="match status" value="1"/>
</dbReference>
<dbReference type="EMBL" id="JACEHE010000007">
    <property type="protein sequence ID" value="MBA2946898.1"/>
    <property type="molecule type" value="Genomic_DNA"/>
</dbReference>
<dbReference type="Pfam" id="PF16655">
    <property type="entry name" value="PhoD_N"/>
    <property type="match status" value="1"/>
</dbReference>
<dbReference type="PANTHER" id="PTHR43606:SF1">
    <property type="entry name" value="PHOD-LIKE PHOSPHATASE METALLOPHOSPHATASE DOMAIN-CONTAINING PROTEIN"/>
    <property type="match status" value="1"/>
</dbReference>
<accession>A0A7W0DKQ8</accession>
<dbReference type="Gene3D" id="3.60.21.70">
    <property type="entry name" value="PhoD-like phosphatase"/>
    <property type="match status" value="1"/>
</dbReference>
<dbReference type="InterPro" id="IPR032093">
    <property type="entry name" value="PhoD_N"/>
</dbReference>
<dbReference type="CDD" id="cd07389">
    <property type="entry name" value="MPP_PhoD"/>
    <property type="match status" value="1"/>
</dbReference>
<evidence type="ECO:0000313" key="5">
    <source>
        <dbReference type="Proteomes" id="UP000545761"/>
    </source>
</evidence>
<dbReference type="Gene3D" id="2.60.40.380">
    <property type="entry name" value="Purple acid phosphatase-like, N-terminal"/>
    <property type="match status" value="1"/>
</dbReference>
<evidence type="ECO:0000259" key="2">
    <source>
        <dbReference type="Pfam" id="PF09423"/>
    </source>
</evidence>
<dbReference type="Pfam" id="PF09423">
    <property type="entry name" value="PhoD"/>
    <property type="match status" value="1"/>
</dbReference>
<dbReference type="InterPro" id="IPR006311">
    <property type="entry name" value="TAT_signal"/>
</dbReference>
<dbReference type="PROSITE" id="PS51318">
    <property type="entry name" value="TAT"/>
    <property type="match status" value="1"/>
</dbReference>
<dbReference type="InterPro" id="IPR052900">
    <property type="entry name" value="Phospholipid_Metab_Enz"/>
</dbReference>
<reference evidence="4 5" key="1">
    <citation type="submission" date="2020-07" db="EMBL/GenBank/DDBJ databases">
        <title>Streptomyces isolated from Indian soil.</title>
        <authorList>
            <person name="Mandal S."/>
            <person name="Maiti P.K."/>
        </authorList>
    </citation>
    <scope>NUCLEOTIDE SEQUENCE [LARGE SCALE GENOMIC DNA]</scope>
    <source>
        <strain evidence="4 5">PSKA28</strain>
    </source>
</reference>
<evidence type="ECO:0000259" key="3">
    <source>
        <dbReference type="Pfam" id="PF16655"/>
    </source>
</evidence>
<dbReference type="RefSeq" id="WP_181657859.1">
    <property type="nucleotide sequence ID" value="NZ_JACEHE010000007.1"/>
</dbReference>
<feature type="domain" description="Phospholipase D N-terminal" evidence="3">
    <location>
        <begin position="49"/>
        <end position="139"/>
    </location>
</feature>
<evidence type="ECO:0000256" key="1">
    <source>
        <dbReference type="SAM" id="SignalP"/>
    </source>
</evidence>
<evidence type="ECO:0000313" key="4">
    <source>
        <dbReference type="EMBL" id="MBA2946898.1"/>
    </source>
</evidence>
<name>A0A7W0DKQ8_9ACTN</name>
<dbReference type="Proteomes" id="UP000545761">
    <property type="component" value="Unassembled WGS sequence"/>
</dbReference>
<dbReference type="AlphaFoldDB" id="A0A7W0DKQ8"/>
<dbReference type="InterPro" id="IPR029052">
    <property type="entry name" value="Metallo-depent_PP-like"/>
</dbReference>
<gene>
    <name evidence="4" type="ORF">H1D24_14060</name>
</gene>
<organism evidence="4 5">
    <name type="scientific">Streptomyces himalayensis subsp. himalayensis</name>
    <dbReference type="NCBI Taxonomy" id="2756131"/>
    <lineage>
        <taxon>Bacteria</taxon>
        <taxon>Bacillati</taxon>
        <taxon>Actinomycetota</taxon>
        <taxon>Actinomycetes</taxon>
        <taxon>Kitasatosporales</taxon>
        <taxon>Streptomycetaceae</taxon>
        <taxon>Streptomyces</taxon>
        <taxon>Streptomyces himalayensis</taxon>
    </lineage>
</organism>
<proteinExistence type="predicted"/>
<sequence>MSHNPSPGRRSVLRGSLAASAALALPTAGALAAAVPAQALSGRPRAAWGVQAGDVTTSSGLVWVRSDRPARMIVETAATESFRNPRRWQGPLLGPDTDFTGTVPLRGLPPGEQIHYRVTLADPEDYRRTGEPVLGTFRTAPAKRREGVRFLWSGDIVGQGWGINPDIGGLYAYEEMRRLNPDFFLCSGDSIYADGPLSSTVTLPDGRTWRNVTTEEKSKVAETLAEYRGNFRYPLLDENVRRFNAQVPTIAQWDDHEVVNNWYPGEILTDSRYTVKDVDTLATRARQAFSEYFPISTLPSTGEDGRVHRVVHHGPLLDVFVLDMRTYRNANSPGRQTDDTTGILGAEQLAWLKQELSRSRAVWKVIAADMPLGLVVPDGATDIEAVAQGDPGAPLGRELQIAELLRFIKYRRITGTVWLTADVHYTSAQHYDPSRAAFQDFEPFWEFVSGPLAAGGFPANALDNTFGPDRVFVQAPTKANVSPMESPQYFGEVDIDGESGELTVRLRATGGSVLFTKVLQPGPVLDARTAAHCPDLGLRCRQPLNVKSLQKGQFSLYPSVTVRS</sequence>